<dbReference type="InterPro" id="IPR002347">
    <property type="entry name" value="SDR_fam"/>
</dbReference>
<evidence type="ECO:0000256" key="1">
    <source>
        <dbReference type="ARBA" id="ARBA00006484"/>
    </source>
</evidence>
<dbReference type="Pfam" id="PF00106">
    <property type="entry name" value="adh_short"/>
    <property type="match status" value="1"/>
</dbReference>
<evidence type="ECO:0000256" key="2">
    <source>
        <dbReference type="ARBA" id="ARBA00022857"/>
    </source>
</evidence>
<dbReference type="PANTHER" id="PTHR43618:SF8">
    <property type="entry name" value="7ALPHA-HYDROXYSTEROID DEHYDROGENASE"/>
    <property type="match status" value="1"/>
</dbReference>
<keyword evidence="2" id="KW-0521">NADP</keyword>
<dbReference type="PANTHER" id="PTHR43618">
    <property type="entry name" value="7-ALPHA-HYDROXYSTEROID DEHYDROGENASE"/>
    <property type="match status" value="1"/>
</dbReference>
<dbReference type="Gene3D" id="3.40.50.720">
    <property type="entry name" value="NAD(P)-binding Rossmann-like Domain"/>
    <property type="match status" value="1"/>
</dbReference>
<evidence type="ECO:0000313" key="5">
    <source>
        <dbReference type="Proteomes" id="UP001338125"/>
    </source>
</evidence>
<dbReference type="Proteomes" id="UP001338125">
    <property type="component" value="Unassembled WGS sequence"/>
</dbReference>
<keyword evidence="5" id="KW-1185">Reference proteome</keyword>
<proteinExistence type="inferred from homology"/>
<name>A0ABR0SI13_9HYPO</name>
<keyword evidence="3" id="KW-0560">Oxidoreductase</keyword>
<protein>
    <submittedName>
        <fullName evidence="4">Uncharacterized protein</fullName>
    </submittedName>
</protein>
<evidence type="ECO:0000256" key="3">
    <source>
        <dbReference type="ARBA" id="ARBA00023002"/>
    </source>
</evidence>
<evidence type="ECO:0000313" key="4">
    <source>
        <dbReference type="EMBL" id="KAK5991400.1"/>
    </source>
</evidence>
<reference evidence="4 5" key="1">
    <citation type="submission" date="2024-01" db="EMBL/GenBank/DDBJ databases">
        <title>Complete genome of Cladobotryum mycophilum ATHUM6906.</title>
        <authorList>
            <person name="Christinaki A.C."/>
            <person name="Myridakis A.I."/>
            <person name="Kouvelis V.N."/>
        </authorList>
    </citation>
    <scope>NUCLEOTIDE SEQUENCE [LARGE SCALE GENOMIC DNA]</scope>
    <source>
        <strain evidence="4 5">ATHUM6906</strain>
    </source>
</reference>
<dbReference type="InterPro" id="IPR052178">
    <property type="entry name" value="Sec_Metab_Biosynth_SDR"/>
</dbReference>
<dbReference type="EMBL" id="JAVFKD010000014">
    <property type="protein sequence ID" value="KAK5991400.1"/>
    <property type="molecule type" value="Genomic_DNA"/>
</dbReference>
<accession>A0ABR0SI13</accession>
<dbReference type="PRINTS" id="PR00081">
    <property type="entry name" value="GDHRDH"/>
</dbReference>
<dbReference type="SUPFAM" id="SSF51735">
    <property type="entry name" value="NAD(P)-binding Rossmann-fold domains"/>
    <property type="match status" value="1"/>
</dbReference>
<sequence length="307" mass="33449">MSEFENFEYRVFSITTKTHNTAYPAISPSRPDLSQAGRTVLITGGTGGIGYATAQSFSLAGAEKVIIVGRDEAKTKAAVLKLTEEAGSQSRTNFEGRVCQLSSPDSIESLWDVLAKDGIHVDVLVLNAAATGSSSAGMMWNLGWKHVWGSFEINVRSTHHFAERFWKQPASAEGKKKYLINVSTSAIHDWQAGSYIPAYGLTKNSGTLLFQQLARETPVAEMQIVSLHPGAVLSPGAREAGFDETSIAWDDVDLSASAAVWAASDEAAFLHGRFIWSAWDVEELKDGELRKRIEDDDKFLRIGVHGL</sequence>
<gene>
    <name evidence="4" type="ORF">PT974_09681</name>
</gene>
<comment type="similarity">
    <text evidence="1">Belongs to the short-chain dehydrogenases/reductases (SDR) family.</text>
</comment>
<dbReference type="InterPro" id="IPR036291">
    <property type="entry name" value="NAD(P)-bd_dom_sf"/>
</dbReference>
<organism evidence="4 5">
    <name type="scientific">Cladobotryum mycophilum</name>
    <dbReference type="NCBI Taxonomy" id="491253"/>
    <lineage>
        <taxon>Eukaryota</taxon>
        <taxon>Fungi</taxon>
        <taxon>Dikarya</taxon>
        <taxon>Ascomycota</taxon>
        <taxon>Pezizomycotina</taxon>
        <taxon>Sordariomycetes</taxon>
        <taxon>Hypocreomycetidae</taxon>
        <taxon>Hypocreales</taxon>
        <taxon>Hypocreaceae</taxon>
        <taxon>Cladobotryum</taxon>
    </lineage>
</organism>
<comment type="caution">
    <text evidence="4">The sequence shown here is derived from an EMBL/GenBank/DDBJ whole genome shotgun (WGS) entry which is preliminary data.</text>
</comment>